<protein>
    <recommendedName>
        <fullName evidence="4">SRCR domain-containing protein</fullName>
    </recommendedName>
</protein>
<dbReference type="PROSITE" id="PS50287">
    <property type="entry name" value="SRCR_2"/>
    <property type="match status" value="2"/>
</dbReference>
<sequence>MNSAAAHVACRQLGFDFGVVSSTPCGQYGGQSHCGASGSAVAMKNLKCGGSEMSLSECEFEDADEACFSHSSDAIVYCGLDNAVPFVNGELRLVDGDGAPALPQEAGRLEMYLAAKSAWAPVCKVGFTSGAAAVACKQMQFSGSSGFSGCQSAGLCGRVAPEVAELACSGQEGSVVQCPLATGDDVFCAPEESVVLSCAGGGNPIGPPAAPANEPVM</sequence>
<organism evidence="5 6">
    <name type="scientific">Effrenium voratum</name>
    <dbReference type="NCBI Taxonomy" id="2562239"/>
    <lineage>
        <taxon>Eukaryota</taxon>
        <taxon>Sar</taxon>
        <taxon>Alveolata</taxon>
        <taxon>Dinophyceae</taxon>
        <taxon>Suessiales</taxon>
        <taxon>Symbiodiniaceae</taxon>
        <taxon>Effrenium</taxon>
    </lineage>
</organism>
<evidence type="ECO:0000256" key="3">
    <source>
        <dbReference type="ARBA" id="ARBA00023157"/>
    </source>
</evidence>
<evidence type="ECO:0000256" key="2">
    <source>
        <dbReference type="ARBA" id="ARBA00022737"/>
    </source>
</evidence>
<dbReference type="SUPFAM" id="SSF56487">
    <property type="entry name" value="SRCR-like"/>
    <property type="match status" value="2"/>
</dbReference>
<dbReference type="GO" id="GO:0016020">
    <property type="term" value="C:membrane"/>
    <property type="evidence" value="ECO:0007669"/>
    <property type="project" value="InterPro"/>
</dbReference>
<evidence type="ECO:0000259" key="4">
    <source>
        <dbReference type="PROSITE" id="PS50287"/>
    </source>
</evidence>
<dbReference type="AlphaFoldDB" id="A0AA36HND6"/>
<comment type="caution">
    <text evidence="5">The sequence shown here is derived from an EMBL/GenBank/DDBJ whole genome shotgun (WGS) entry which is preliminary data.</text>
</comment>
<feature type="domain" description="SRCR" evidence="4">
    <location>
        <begin position="1"/>
        <end position="79"/>
    </location>
</feature>
<dbReference type="InterPro" id="IPR001190">
    <property type="entry name" value="SRCR"/>
</dbReference>
<dbReference type="InterPro" id="IPR036772">
    <property type="entry name" value="SRCR-like_dom_sf"/>
</dbReference>
<dbReference type="PANTHER" id="PTHR19331:SF487">
    <property type="entry name" value="SOLUBLE SCAVENGER RECEPTOR CYSTEINE-RICH DOMAIN-CONTAINING PROTEIN SSC5D"/>
    <property type="match status" value="1"/>
</dbReference>
<accession>A0AA36HND6</accession>
<evidence type="ECO:0000313" key="5">
    <source>
        <dbReference type="EMBL" id="CAJ1371373.1"/>
    </source>
</evidence>
<dbReference type="Pfam" id="PF00530">
    <property type="entry name" value="SRCR"/>
    <property type="match status" value="2"/>
</dbReference>
<evidence type="ECO:0000313" key="6">
    <source>
        <dbReference type="Proteomes" id="UP001178507"/>
    </source>
</evidence>
<gene>
    <name evidence="5" type="ORF">EVOR1521_LOCUS1685</name>
</gene>
<evidence type="ECO:0000256" key="1">
    <source>
        <dbReference type="ARBA" id="ARBA00022729"/>
    </source>
</evidence>
<dbReference type="EMBL" id="CAUJNA010000070">
    <property type="protein sequence ID" value="CAJ1371373.1"/>
    <property type="molecule type" value="Genomic_DNA"/>
</dbReference>
<proteinExistence type="predicted"/>
<name>A0AA36HND6_9DINO</name>
<dbReference type="Gene3D" id="3.10.250.10">
    <property type="entry name" value="SRCR-like domain"/>
    <property type="match status" value="2"/>
</dbReference>
<keyword evidence="2" id="KW-0677">Repeat</keyword>
<reference evidence="5" key="1">
    <citation type="submission" date="2023-08" db="EMBL/GenBank/DDBJ databases">
        <authorList>
            <person name="Chen Y."/>
            <person name="Shah S."/>
            <person name="Dougan E. K."/>
            <person name="Thang M."/>
            <person name="Chan C."/>
        </authorList>
    </citation>
    <scope>NUCLEOTIDE SEQUENCE</scope>
</reference>
<keyword evidence="3" id="KW-1015">Disulfide bond</keyword>
<dbReference type="PANTHER" id="PTHR19331">
    <property type="entry name" value="SCAVENGER RECEPTOR DOMAIN-CONTAINING"/>
    <property type="match status" value="1"/>
</dbReference>
<feature type="domain" description="SRCR" evidence="4">
    <location>
        <begin position="91"/>
        <end position="199"/>
    </location>
</feature>
<dbReference type="SMART" id="SM00202">
    <property type="entry name" value="SR"/>
    <property type="match status" value="1"/>
</dbReference>
<keyword evidence="6" id="KW-1185">Reference proteome</keyword>
<keyword evidence="1" id="KW-0732">Signal</keyword>
<dbReference type="Proteomes" id="UP001178507">
    <property type="component" value="Unassembled WGS sequence"/>
</dbReference>